<dbReference type="Proteomes" id="UP001497516">
    <property type="component" value="Chromosome 10"/>
</dbReference>
<evidence type="ECO:0000313" key="2">
    <source>
        <dbReference type="Proteomes" id="UP001497516"/>
    </source>
</evidence>
<reference evidence="1 2" key="1">
    <citation type="submission" date="2024-04" db="EMBL/GenBank/DDBJ databases">
        <authorList>
            <person name="Fracassetti M."/>
        </authorList>
    </citation>
    <scope>NUCLEOTIDE SEQUENCE [LARGE SCALE GENOMIC DNA]</scope>
</reference>
<dbReference type="EMBL" id="OZ034814">
    <property type="protein sequence ID" value="CAL1358798.1"/>
    <property type="molecule type" value="Genomic_DNA"/>
</dbReference>
<organism evidence="1 2">
    <name type="scientific">Linum trigynum</name>
    <dbReference type="NCBI Taxonomy" id="586398"/>
    <lineage>
        <taxon>Eukaryota</taxon>
        <taxon>Viridiplantae</taxon>
        <taxon>Streptophyta</taxon>
        <taxon>Embryophyta</taxon>
        <taxon>Tracheophyta</taxon>
        <taxon>Spermatophyta</taxon>
        <taxon>Magnoliopsida</taxon>
        <taxon>eudicotyledons</taxon>
        <taxon>Gunneridae</taxon>
        <taxon>Pentapetalae</taxon>
        <taxon>rosids</taxon>
        <taxon>fabids</taxon>
        <taxon>Malpighiales</taxon>
        <taxon>Linaceae</taxon>
        <taxon>Linum</taxon>
    </lineage>
</organism>
<gene>
    <name evidence="1" type="ORF">LTRI10_LOCUS6324</name>
</gene>
<proteinExistence type="predicted"/>
<protein>
    <submittedName>
        <fullName evidence="1">Uncharacterized protein</fullName>
    </submittedName>
</protein>
<sequence>MGWRNYGVILCQEGLAIASSEEQCCALEVTGLGQCCYSSPRFHPLVDHPGQTENAGSSYLLGEASIGLMLAVPWWIGHSASSVYGVCFCEVYACADFEVCCTAIVS</sequence>
<evidence type="ECO:0000313" key="1">
    <source>
        <dbReference type="EMBL" id="CAL1358798.1"/>
    </source>
</evidence>
<dbReference type="AlphaFoldDB" id="A0AAV2CQJ5"/>
<accession>A0AAV2CQJ5</accession>
<keyword evidence="2" id="KW-1185">Reference proteome</keyword>
<name>A0AAV2CQJ5_9ROSI</name>